<dbReference type="PANTHER" id="PTHR32089">
    <property type="entry name" value="METHYL-ACCEPTING CHEMOTAXIS PROTEIN MCPB"/>
    <property type="match status" value="1"/>
</dbReference>
<comment type="caution">
    <text evidence="14">The sequence shown here is derived from an EMBL/GenBank/DDBJ whole genome shotgun (WGS) entry which is preliminary data.</text>
</comment>
<keyword evidence="3" id="KW-0997">Cell inner membrane</keyword>
<dbReference type="PROSITE" id="PS50111">
    <property type="entry name" value="CHEMOTAXIS_TRANSDUC_2"/>
    <property type="match status" value="1"/>
</dbReference>
<evidence type="ECO:0000259" key="13">
    <source>
        <dbReference type="PROSITE" id="PS50885"/>
    </source>
</evidence>
<dbReference type="Gene3D" id="3.30.450.20">
    <property type="entry name" value="PAS domain"/>
    <property type="match status" value="1"/>
</dbReference>
<keyword evidence="15" id="KW-1185">Reference proteome</keyword>
<dbReference type="SUPFAM" id="SSF58104">
    <property type="entry name" value="Methyl-accepting chemotaxis protein (MCP) signaling domain"/>
    <property type="match status" value="1"/>
</dbReference>
<dbReference type="PRINTS" id="PR00260">
    <property type="entry name" value="CHEMTRNSDUCR"/>
</dbReference>
<keyword evidence="5 10" id="KW-1133">Transmembrane helix</keyword>
<evidence type="ECO:0000256" key="2">
    <source>
        <dbReference type="ARBA" id="ARBA00022475"/>
    </source>
</evidence>
<dbReference type="InterPro" id="IPR004090">
    <property type="entry name" value="Chemotax_Me-accpt_rcpt"/>
</dbReference>
<evidence type="ECO:0000259" key="12">
    <source>
        <dbReference type="PROSITE" id="PS50192"/>
    </source>
</evidence>
<reference evidence="14 15" key="1">
    <citation type="submission" date="2021-04" db="EMBL/GenBank/DDBJ databases">
        <title>Magnetospirillum sulfuroxidans sp. nov., a facultative chemolithoautotrophic sulfur-oxidizing alphaproteobacterium isolated from freshwater sediment and proposals for Paramagetospirillum gen. nov., and Magnetospirillaceae fam. nov.</title>
        <authorList>
            <person name="Koziaeva V."/>
            <person name="Geelhoed J.S."/>
            <person name="Sorokin D.Y."/>
            <person name="Grouzdev D.S."/>
        </authorList>
    </citation>
    <scope>NUCLEOTIDE SEQUENCE [LARGE SCALE GENOMIC DNA]</scope>
    <source>
        <strain evidence="14 15">J10</strain>
    </source>
</reference>
<feature type="domain" description="HAMP" evidence="13">
    <location>
        <begin position="215"/>
        <end position="268"/>
    </location>
</feature>
<dbReference type="SMART" id="SM00283">
    <property type="entry name" value="MA"/>
    <property type="match status" value="1"/>
</dbReference>
<dbReference type="Gene3D" id="1.10.8.500">
    <property type="entry name" value="HAMP domain in histidine kinase"/>
    <property type="match status" value="1"/>
</dbReference>
<evidence type="ECO:0000256" key="7">
    <source>
        <dbReference type="ARBA" id="ARBA00023224"/>
    </source>
</evidence>
<dbReference type="Pfam" id="PF00015">
    <property type="entry name" value="MCPsignal"/>
    <property type="match status" value="1"/>
</dbReference>
<dbReference type="EMBL" id="JAGTUF010000011">
    <property type="protein sequence ID" value="MBR9972458.1"/>
    <property type="molecule type" value="Genomic_DNA"/>
</dbReference>
<keyword evidence="4 10" id="KW-0812">Transmembrane</keyword>
<feature type="transmembrane region" description="Helical" evidence="10">
    <location>
        <begin position="195"/>
        <end position="214"/>
    </location>
</feature>
<comment type="subcellular location">
    <subcellularLocation>
        <location evidence="1">Cell inner membrane</location>
        <topology evidence="1">Multi-pass membrane protein</topology>
    </subcellularLocation>
</comment>
<evidence type="ECO:0000256" key="8">
    <source>
        <dbReference type="ARBA" id="ARBA00029447"/>
    </source>
</evidence>
<accession>A0ABS5IFB2</accession>
<dbReference type="CDD" id="cd06225">
    <property type="entry name" value="HAMP"/>
    <property type="match status" value="1"/>
</dbReference>
<dbReference type="SMART" id="SM01049">
    <property type="entry name" value="Cache_2"/>
    <property type="match status" value="1"/>
</dbReference>
<feature type="domain" description="T-SNARE coiled-coil homology" evidence="12">
    <location>
        <begin position="461"/>
        <end position="523"/>
    </location>
</feature>
<dbReference type="RefSeq" id="WP_211549239.1">
    <property type="nucleotide sequence ID" value="NZ_JAGTUF010000011.1"/>
</dbReference>
<dbReference type="Pfam" id="PF00672">
    <property type="entry name" value="HAMP"/>
    <property type="match status" value="1"/>
</dbReference>
<name>A0ABS5IFB2_9PROT</name>
<evidence type="ECO:0000256" key="10">
    <source>
        <dbReference type="SAM" id="Phobius"/>
    </source>
</evidence>
<organism evidence="14 15">
    <name type="scientific">Magnetospirillum sulfuroxidans</name>
    <dbReference type="NCBI Taxonomy" id="611300"/>
    <lineage>
        <taxon>Bacteria</taxon>
        <taxon>Pseudomonadati</taxon>
        <taxon>Pseudomonadota</taxon>
        <taxon>Alphaproteobacteria</taxon>
        <taxon>Rhodospirillales</taxon>
        <taxon>Rhodospirillaceae</taxon>
        <taxon>Magnetospirillum</taxon>
    </lineage>
</organism>
<proteinExistence type="inferred from homology"/>
<evidence type="ECO:0000256" key="6">
    <source>
        <dbReference type="ARBA" id="ARBA00023136"/>
    </source>
</evidence>
<dbReference type="InterPro" id="IPR033480">
    <property type="entry name" value="sCache_2"/>
</dbReference>
<keyword evidence="6 10" id="KW-0472">Membrane</keyword>
<dbReference type="Pfam" id="PF17200">
    <property type="entry name" value="sCache_2"/>
    <property type="match status" value="1"/>
</dbReference>
<evidence type="ECO:0000313" key="15">
    <source>
        <dbReference type="Proteomes" id="UP000680714"/>
    </source>
</evidence>
<dbReference type="PROSITE" id="PS50192">
    <property type="entry name" value="T_SNARE"/>
    <property type="match status" value="1"/>
</dbReference>
<comment type="similarity">
    <text evidence="8">Belongs to the methyl-accepting chemotaxis (MCP) protein family.</text>
</comment>
<evidence type="ECO:0000256" key="4">
    <source>
        <dbReference type="ARBA" id="ARBA00022692"/>
    </source>
</evidence>
<keyword evidence="2" id="KW-1003">Cell membrane</keyword>
<dbReference type="InterPro" id="IPR000727">
    <property type="entry name" value="T_SNARE_dom"/>
</dbReference>
<sequence>MAAKSSFQIKSIMVRLLGLVALSAVGLLGLTVVAADFVKQEKLDAAIGKTRNLVEAARDIAAEFDARAQKGEFDQATAQKLAKNAIRGMHYDGDEYFFVYDYAGVNVVHGSKPEREGKPFIESKDANGFVYIPKMIEMAKLKGGHIFYFFPKAGATVPERKVSSVVGYQPWQWVVGTGIYLDDVDAAFRDTLRDLALISLAILAVVLLIAWAIARSIANPMRQLAKVTGQISAGDYQVEVPAITRADEIGVLATAIAVLRDEAGAAARLRAEQEQMKVRAETERRHAMLELADNFEGSVRGVVEGMGSAVGVNDGAARGMADIAENARCDATSVAGAAEQVNANIQTVAAATEELSASIHEISGQVQHSTRIADEAVEKASQTNECIAGLSEAASRIGEVVKLISTIANQTNLLALNATIEAARAGEAGKGFAVVAGEVKGLATQTAKATSEITDQILAVQSATHDAVDAIRAIGQTIGSMSEVASTIAAAVEEQSAATKEISRNVNQAAMGAQEVSEFITRLVTVTEEVGHHASQVSHSSDSLNDQTGRLRGEVENFLATVRAA</sequence>
<evidence type="ECO:0000259" key="11">
    <source>
        <dbReference type="PROSITE" id="PS50111"/>
    </source>
</evidence>
<dbReference type="PROSITE" id="PS50885">
    <property type="entry name" value="HAMP"/>
    <property type="match status" value="1"/>
</dbReference>
<dbReference type="InterPro" id="IPR004089">
    <property type="entry name" value="MCPsignal_dom"/>
</dbReference>
<dbReference type="SMART" id="SM00304">
    <property type="entry name" value="HAMP"/>
    <property type="match status" value="2"/>
</dbReference>
<dbReference type="Proteomes" id="UP000680714">
    <property type="component" value="Unassembled WGS sequence"/>
</dbReference>
<evidence type="ECO:0000256" key="5">
    <source>
        <dbReference type="ARBA" id="ARBA00022989"/>
    </source>
</evidence>
<evidence type="ECO:0000256" key="3">
    <source>
        <dbReference type="ARBA" id="ARBA00022519"/>
    </source>
</evidence>
<keyword evidence="7 9" id="KW-0807">Transducer</keyword>
<dbReference type="Gene3D" id="1.10.287.950">
    <property type="entry name" value="Methyl-accepting chemotaxis protein"/>
    <property type="match status" value="1"/>
</dbReference>
<evidence type="ECO:0000256" key="9">
    <source>
        <dbReference type="PROSITE-ProRule" id="PRU00284"/>
    </source>
</evidence>
<dbReference type="InterPro" id="IPR003660">
    <property type="entry name" value="HAMP_dom"/>
</dbReference>
<evidence type="ECO:0000313" key="14">
    <source>
        <dbReference type="EMBL" id="MBR9972458.1"/>
    </source>
</evidence>
<protein>
    <submittedName>
        <fullName evidence="14">Cache domain-containing protein</fullName>
    </submittedName>
</protein>
<feature type="domain" description="Methyl-accepting transducer" evidence="11">
    <location>
        <begin position="302"/>
        <end position="538"/>
    </location>
</feature>
<dbReference type="PANTHER" id="PTHR32089:SF112">
    <property type="entry name" value="LYSOZYME-LIKE PROTEIN-RELATED"/>
    <property type="match status" value="1"/>
</dbReference>
<gene>
    <name evidence="14" type="ORF">KEC16_12105</name>
</gene>
<evidence type="ECO:0000256" key="1">
    <source>
        <dbReference type="ARBA" id="ARBA00004429"/>
    </source>
</evidence>